<accession>A0A835VEV6</accession>
<evidence type="ECO:0000256" key="1">
    <source>
        <dbReference type="ARBA" id="ARBA00004337"/>
    </source>
</evidence>
<feature type="transmembrane region" description="Helical" evidence="9">
    <location>
        <begin position="63"/>
        <end position="86"/>
    </location>
</feature>
<evidence type="ECO:0000256" key="9">
    <source>
        <dbReference type="RuleBase" id="RU363079"/>
    </source>
</evidence>
<dbReference type="AlphaFoldDB" id="A0A835VEV6"/>
<evidence type="ECO:0000313" key="11">
    <source>
        <dbReference type="Proteomes" id="UP000639772"/>
    </source>
</evidence>
<dbReference type="InterPro" id="IPR004240">
    <property type="entry name" value="EMP70"/>
</dbReference>
<proteinExistence type="inferred from homology"/>
<keyword evidence="5" id="KW-0732">Signal</keyword>
<evidence type="ECO:0000256" key="2">
    <source>
        <dbReference type="ARBA" id="ARBA00004653"/>
    </source>
</evidence>
<dbReference type="Pfam" id="PF02990">
    <property type="entry name" value="EMP70"/>
    <property type="match status" value="1"/>
</dbReference>
<evidence type="ECO:0000256" key="8">
    <source>
        <dbReference type="ARBA" id="ARBA00023136"/>
    </source>
</evidence>
<name>A0A835VEV6_VANPL</name>
<dbReference type="PANTHER" id="PTHR10766:SF14">
    <property type="entry name" value="TRANSMEMBRANE 9 SUPERFAMILY MEMBER 2"/>
    <property type="match status" value="1"/>
</dbReference>
<dbReference type="GO" id="GO:0010008">
    <property type="term" value="C:endosome membrane"/>
    <property type="evidence" value="ECO:0007669"/>
    <property type="project" value="UniProtKB-SubCell"/>
</dbReference>
<dbReference type="EMBL" id="JADCNM010000002">
    <property type="protein sequence ID" value="KAG0494618.1"/>
    <property type="molecule type" value="Genomic_DNA"/>
</dbReference>
<sequence>MAMAGFLPFSAIYIELYYIFTGTWGHRVYTMAFLCGGSTGLFIYAYCFYYYKARSDMLGLVQASFFCYGFFLMLATVGFRTSLLFVRHIYRPIKCE</sequence>
<comment type="caution">
    <text evidence="10">The sequence shown here is derived from an EMBL/GenBank/DDBJ whole genome shotgun (WGS) entry which is preliminary data.</text>
</comment>
<evidence type="ECO:0000256" key="6">
    <source>
        <dbReference type="ARBA" id="ARBA00022753"/>
    </source>
</evidence>
<feature type="transmembrane region" description="Helical" evidence="9">
    <location>
        <begin position="6"/>
        <end position="24"/>
    </location>
</feature>
<gene>
    <name evidence="10" type="ORF">HPP92_005612</name>
</gene>
<evidence type="ECO:0000256" key="4">
    <source>
        <dbReference type="ARBA" id="ARBA00022692"/>
    </source>
</evidence>
<comment type="caution">
    <text evidence="9">Lacks conserved residue(s) required for the propagation of feature annotation.</text>
</comment>
<dbReference type="Proteomes" id="UP000639772">
    <property type="component" value="Unassembled WGS sequence"/>
</dbReference>
<keyword evidence="4 9" id="KW-0812">Transmembrane</keyword>
<reference evidence="10 11" key="1">
    <citation type="journal article" date="2020" name="Nat. Food">
        <title>A phased Vanilla planifolia genome enables genetic improvement of flavour and production.</title>
        <authorList>
            <person name="Hasing T."/>
            <person name="Tang H."/>
            <person name="Brym M."/>
            <person name="Khazi F."/>
            <person name="Huang T."/>
            <person name="Chambers A.H."/>
        </authorList>
    </citation>
    <scope>NUCLEOTIDE SEQUENCE [LARGE SCALE GENOMIC DNA]</scope>
    <source>
        <tissue evidence="10">Leaf</tissue>
    </source>
</reference>
<keyword evidence="7 9" id="KW-1133">Transmembrane helix</keyword>
<comment type="subcellular location">
    <subcellularLocation>
        <location evidence="1">Endosome membrane</location>
        <topology evidence="1">Multi-pass membrane protein</topology>
    </subcellularLocation>
    <subcellularLocation>
        <location evidence="2">Golgi apparatus membrane</location>
        <topology evidence="2">Multi-pass membrane protein</topology>
    </subcellularLocation>
</comment>
<dbReference type="GO" id="GO:0000139">
    <property type="term" value="C:Golgi membrane"/>
    <property type="evidence" value="ECO:0007669"/>
    <property type="project" value="UniProtKB-SubCell"/>
</dbReference>
<feature type="transmembrane region" description="Helical" evidence="9">
    <location>
        <begin position="31"/>
        <end position="51"/>
    </location>
</feature>
<protein>
    <recommendedName>
        <fullName evidence="9">Transmembrane 9 superfamily member</fullName>
    </recommendedName>
</protein>
<dbReference type="PANTHER" id="PTHR10766">
    <property type="entry name" value="TRANSMEMBRANE 9 SUPERFAMILY PROTEIN"/>
    <property type="match status" value="1"/>
</dbReference>
<evidence type="ECO:0000256" key="7">
    <source>
        <dbReference type="ARBA" id="ARBA00022989"/>
    </source>
</evidence>
<keyword evidence="6" id="KW-0967">Endosome</keyword>
<evidence type="ECO:0000313" key="10">
    <source>
        <dbReference type="EMBL" id="KAG0494618.1"/>
    </source>
</evidence>
<organism evidence="10 11">
    <name type="scientific">Vanilla planifolia</name>
    <name type="common">Vanilla</name>
    <dbReference type="NCBI Taxonomy" id="51239"/>
    <lineage>
        <taxon>Eukaryota</taxon>
        <taxon>Viridiplantae</taxon>
        <taxon>Streptophyta</taxon>
        <taxon>Embryophyta</taxon>
        <taxon>Tracheophyta</taxon>
        <taxon>Spermatophyta</taxon>
        <taxon>Magnoliopsida</taxon>
        <taxon>Liliopsida</taxon>
        <taxon>Asparagales</taxon>
        <taxon>Orchidaceae</taxon>
        <taxon>Vanilloideae</taxon>
        <taxon>Vanilleae</taxon>
        <taxon>Vanilla</taxon>
    </lineage>
</organism>
<dbReference type="GO" id="GO:0072657">
    <property type="term" value="P:protein localization to membrane"/>
    <property type="evidence" value="ECO:0007669"/>
    <property type="project" value="TreeGrafter"/>
</dbReference>
<keyword evidence="8 9" id="KW-0472">Membrane</keyword>
<comment type="similarity">
    <text evidence="3 9">Belongs to the nonaspanin (TM9SF) (TC 9.A.2) family.</text>
</comment>
<evidence type="ECO:0000256" key="5">
    <source>
        <dbReference type="ARBA" id="ARBA00022729"/>
    </source>
</evidence>
<evidence type="ECO:0000256" key="3">
    <source>
        <dbReference type="ARBA" id="ARBA00005227"/>
    </source>
</evidence>
<dbReference type="OrthoDB" id="777698at2759"/>